<keyword evidence="1" id="KW-1133">Transmembrane helix</keyword>
<accession>A0A941F7C8</accession>
<reference evidence="2" key="2">
    <citation type="submission" date="2021-04" db="EMBL/GenBank/DDBJ databases">
        <authorList>
            <person name="Zhang T."/>
            <person name="Zhang Y."/>
            <person name="Lu D."/>
            <person name="Zuo D."/>
            <person name="Du Z."/>
        </authorList>
    </citation>
    <scope>NUCLEOTIDE SEQUENCE</scope>
    <source>
        <strain evidence="2">JR1</strain>
    </source>
</reference>
<feature type="transmembrane region" description="Helical" evidence="1">
    <location>
        <begin position="16"/>
        <end position="36"/>
    </location>
</feature>
<name>A0A941F7C8_9BACT</name>
<comment type="caution">
    <text evidence="2">The sequence shown here is derived from an EMBL/GenBank/DDBJ whole genome shotgun (WGS) entry which is preliminary data.</text>
</comment>
<keyword evidence="1" id="KW-0812">Transmembrane</keyword>
<reference evidence="2" key="1">
    <citation type="journal article" date="2018" name="Int. J. Syst. Evol. Microbiol.">
        <title>Carboxylicivirga sediminis sp. nov., isolated from coastal sediment.</title>
        <authorList>
            <person name="Wang F.Q."/>
            <person name="Ren L.H."/>
            <person name="Zou R.J."/>
            <person name="Sun Y.Z."/>
            <person name="Liu X.J."/>
            <person name="Jiang F."/>
            <person name="Liu L.J."/>
        </authorList>
    </citation>
    <scope>NUCLEOTIDE SEQUENCE</scope>
    <source>
        <strain evidence="2">JR1</strain>
    </source>
</reference>
<dbReference type="AlphaFoldDB" id="A0A941F7C8"/>
<evidence type="ECO:0000313" key="3">
    <source>
        <dbReference type="Proteomes" id="UP000679220"/>
    </source>
</evidence>
<keyword evidence="3" id="KW-1185">Reference proteome</keyword>
<dbReference type="EMBL" id="JAGTAR010000026">
    <property type="protein sequence ID" value="MBR8537019.1"/>
    <property type="molecule type" value="Genomic_DNA"/>
</dbReference>
<gene>
    <name evidence="2" type="ORF">KDU71_15715</name>
</gene>
<proteinExistence type="predicted"/>
<evidence type="ECO:0000256" key="1">
    <source>
        <dbReference type="SAM" id="Phobius"/>
    </source>
</evidence>
<keyword evidence="1" id="KW-0472">Membrane</keyword>
<dbReference type="RefSeq" id="WP_212192046.1">
    <property type="nucleotide sequence ID" value="NZ_JAGTAR010000026.1"/>
</dbReference>
<organism evidence="2 3">
    <name type="scientific">Carboxylicivirga sediminis</name>
    <dbReference type="NCBI Taxonomy" id="2006564"/>
    <lineage>
        <taxon>Bacteria</taxon>
        <taxon>Pseudomonadati</taxon>
        <taxon>Bacteroidota</taxon>
        <taxon>Bacteroidia</taxon>
        <taxon>Marinilabiliales</taxon>
        <taxon>Marinilabiliaceae</taxon>
        <taxon>Carboxylicivirga</taxon>
    </lineage>
</organism>
<dbReference type="Proteomes" id="UP000679220">
    <property type="component" value="Unassembled WGS sequence"/>
</dbReference>
<sequence length="56" mass="6409">MDIHGYDHILQDDFEIVVYVIFCIVDASIPGYLLTINLNDFSPFSKGEISLEVLFE</sequence>
<evidence type="ECO:0000313" key="2">
    <source>
        <dbReference type="EMBL" id="MBR8537019.1"/>
    </source>
</evidence>
<protein>
    <submittedName>
        <fullName evidence="2">Uncharacterized protein</fullName>
    </submittedName>
</protein>